<evidence type="ECO:0000259" key="2">
    <source>
        <dbReference type="Pfam" id="PF13648"/>
    </source>
</evidence>
<dbReference type="InterPro" id="IPR024311">
    <property type="entry name" value="Lipocalin-like"/>
</dbReference>
<accession>A1ZT07</accession>
<organism evidence="3 4">
    <name type="scientific">Microscilla marina ATCC 23134</name>
    <dbReference type="NCBI Taxonomy" id="313606"/>
    <lineage>
        <taxon>Bacteria</taxon>
        <taxon>Pseudomonadati</taxon>
        <taxon>Bacteroidota</taxon>
        <taxon>Cytophagia</taxon>
        <taxon>Cytophagales</taxon>
        <taxon>Microscillaceae</taxon>
        <taxon>Microscilla</taxon>
    </lineage>
</organism>
<dbReference type="AlphaFoldDB" id="A1ZT07"/>
<gene>
    <name evidence="3" type="ORF">M23134_06990</name>
</gene>
<name>A1ZT07_MICM2</name>
<reference evidence="3 4" key="1">
    <citation type="submission" date="2007-01" db="EMBL/GenBank/DDBJ databases">
        <authorList>
            <person name="Haygood M."/>
            <person name="Podell S."/>
            <person name="Anderson C."/>
            <person name="Hopkinson B."/>
            <person name="Roe K."/>
            <person name="Barbeau K."/>
            <person name="Gaasterland T."/>
            <person name="Ferriera S."/>
            <person name="Johnson J."/>
            <person name="Kravitz S."/>
            <person name="Beeson K."/>
            <person name="Sutton G."/>
            <person name="Rogers Y.-H."/>
            <person name="Friedman R."/>
            <person name="Frazier M."/>
            <person name="Venter J.C."/>
        </authorList>
    </citation>
    <scope>NUCLEOTIDE SEQUENCE [LARGE SCALE GENOMIC DNA]</scope>
    <source>
        <strain evidence="3 4">ATCC 23134</strain>
    </source>
</reference>
<keyword evidence="4" id="KW-1185">Reference proteome</keyword>
<feature type="domain" description="Lipocalin-like" evidence="2">
    <location>
        <begin position="72"/>
        <end position="132"/>
    </location>
</feature>
<dbReference type="Proteomes" id="UP000004095">
    <property type="component" value="Unassembled WGS sequence"/>
</dbReference>
<dbReference type="RefSeq" id="WP_002700886.1">
    <property type="nucleotide sequence ID" value="NZ_AAWS01000034.1"/>
</dbReference>
<comment type="caution">
    <text evidence="3">The sequence shown here is derived from an EMBL/GenBank/DDBJ whole genome shotgun (WGS) entry which is preliminary data.</text>
</comment>
<feature type="signal peptide" evidence="1">
    <location>
        <begin position="1"/>
        <end position="25"/>
    </location>
</feature>
<evidence type="ECO:0000313" key="3">
    <source>
        <dbReference type="EMBL" id="EAY26397.1"/>
    </source>
</evidence>
<protein>
    <recommendedName>
        <fullName evidence="2">Lipocalin-like domain-containing protein</fullName>
    </recommendedName>
</protein>
<proteinExistence type="predicted"/>
<feature type="chain" id="PRO_5002642209" description="Lipocalin-like domain-containing protein" evidence="1">
    <location>
        <begin position="26"/>
        <end position="151"/>
    </location>
</feature>
<dbReference type="EMBL" id="AAWS01000034">
    <property type="protein sequence ID" value="EAY26397.1"/>
    <property type="molecule type" value="Genomic_DNA"/>
</dbReference>
<evidence type="ECO:0000313" key="4">
    <source>
        <dbReference type="Proteomes" id="UP000004095"/>
    </source>
</evidence>
<keyword evidence="1" id="KW-0732">Signal</keyword>
<dbReference type="Pfam" id="PF13648">
    <property type="entry name" value="Lipocalin_4"/>
    <property type="match status" value="1"/>
</dbReference>
<sequence>MQKRLNILLATLTLLLVVQVQQAQAQKIRKKHLIKVWKISLESITQSLPPEQKEKYDQMNDTDKKAFAAYMEQMIGKMRIEFKSGGKATVNLFGEKNKEATWKLKKNVLTMNTEGKNRKMTILELSNEKFKFEAIDDDGKKMELTMVPASK</sequence>
<evidence type="ECO:0000256" key="1">
    <source>
        <dbReference type="SAM" id="SignalP"/>
    </source>
</evidence>